<reference evidence="1" key="1">
    <citation type="submission" date="2021-03" db="EMBL/GenBank/DDBJ databases">
        <title>Draft genome sequence of rust myrtle Austropuccinia psidii MF-1, a brazilian biotype.</title>
        <authorList>
            <person name="Quecine M.C."/>
            <person name="Pachon D.M.R."/>
            <person name="Bonatelli M.L."/>
            <person name="Correr F.H."/>
            <person name="Franceschini L.M."/>
            <person name="Leite T.F."/>
            <person name="Margarido G.R.A."/>
            <person name="Almeida C.A."/>
            <person name="Ferrarezi J.A."/>
            <person name="Labate C.A."/>
        </authorList>
    </citation>
    <scope>NUCLEOTIDE SEQUENCE</scope>
    <source>
        <strain evidence="1">MF-1</strain>
    </source>
</reference>
<evidence type="ECO:0000313" key="2">
    <source>
        <dbReference type="Proteomes" id="UP000765509"/>
    </source>
</evidence>
<accession>A0A9Q3D7C2</accession>
<dbReference type="EMBL" id="AVOT02013374">
    <property type="protein sequence ID" value="MBW0495965.1"/>
    <property type="molecule type" value="Genomic_DNA"/>
</dbReference>
<dbReference type="Proteomes" id="UP000765509">
    <property type="component" value="Unassembled WGS sequence"/>
</dbReference>
<evidence type="ECO:0000313" key="1">
    <source>
        <dbReference type="EMBL" id="MBW0495965.1"/>
    </source>
</evidence>
<gene>
    <name evidence="1" type="ORF">O181_035680</name>
</gene>
<organism evidence="1 2">
    <name type="scientific">Austropuccinia psidii MF-1</name>
    <dbReference type="NCBI Taxonomy" id="1389203"/>
    <lineage>
        <taxon>Eukaryota</taxon>
        <taxon>Fungi</taxon>
        <taxon>Dikarya</taxon>
        <taxon>Basidiomycota</taxon>
        <taxon>Pucciniomycotina</taxon>
        <taxon>Pucciniomycetes</taxon>
        <taxon>Pucciniales</taxon>
        <taxon>Sphaerophragmiaceae</taxon>
        <taxon>Austropuccinia</taxon>
    </lineage>
</organism>
<sequence>MTNCAIITFAGESANHPSGSQHSIVSMRVWMFVSCMELGTCPNECFLQVVFRKLPPHMLLAPCTCIKLTHPPLPPPPQMHTPMHKHLHTHTQLQPHMPPHCSRTHTHTTVQAPTHAHTHATAQAPRTCACNHTHPCHCTSTQNGTSPNGFHMCHSQMVDST</sequence>
<keyword evidence="2" id="KW-1185">Reference proteome</keyword>
<protein>
    <submittedName>
        <fullName evidence="1">Uncharacterized protein</fullName>
    </submittedName>
</protein>
<name>A0A9Q3D7C2_9BASI</name>
<dbReference type="AlphaFoldDB" id="A0A9Q3D7C2"/>
<comment type="caution">
    <text evidence="1">The sequence shown here is derived from an EMBL/GenBank/DDBJ whole genome shotgun (WGS) entry which is preliminary data.</text>
</comment>
<proteinExistence type="predicted"/>